<keyword evidence="3" id="KW-0100">Branched-chain amino acid biosynthesis</keyword>
<keyword evidence="3" id="KW-0808">Transferase</keyword>
<dbReference type="EMBL" id="FZOC01000002">
    <property type="protein sequence ID" value="SNR78323.1"/>
    <property type="molecule type" value="Genomic_DNA"/>
</dbReference>
<dbReference type="InterPro" id="IPR027271">
    <property type="entry name" value="Acetolactate_synth/TF_NikR_C"/>
</dbReference>
<accession>A0A238Z693</accession>
<comment type="similarity">
    <text evidence="3">Belongs to the acetolactate synthase small subunit family.</text>
</comment>
<reference evidence="5 6" key="1">
    <citation type="submission" date="2017-06" db="EMBL/GenBank/DDBJ databases">
        <authorList>
            <person name="Kim H.J."/>
            <person name="Triplett B.A."/>
        </authorList>
    </citation>
    <scope>NUCLEOTIDE SEQUENCE [LARGE SCALE GENOMIC DNA]</scope>
    <source>
        <strain evidence="5 6">DSM 13116</strain>
    </source>
</reference>
<dbReference type="GO" id="GO:0003984">
    <property type="term" value="F:acetolactate synthase activity"/>
    <property type="evidence" value="ECO:0007669"/>
    <property type="project" value="UniProtKB-UniRule"/>
</dbReference>
<comment type="pathway">
    <text evidence="3">Amino-acid biosynthesis; L-isoleucine biosynthesis; L-isoleucine from 2-oxobutanoate: step 1/4.</text>
</comment>
<keyword evidence="3" id="KW-0028">Amino-acid biosynthesis</keyword>
<dbReference type="InterPro" id="IPR045865">
    <property type="entry name" value="ACT-like_dom_sf"/>
</dbReference>
<dbReference type="Pfam" id="PF22629">
    <property type="entry name" value="ACT_AHAS_ss"/>
    <property type="match status" value="1"/>
</dbReference>
<comment type="pathway">
    <text evidence="3">Amino-acid biosynthesis; L-valine biosynthesis; L-valine from pyruvate: step 1/4.</text>
</comment>
<dbReference type="Gene3D" id="3.30.70.1150">
    <property type="entry name" value="ACT-like. Chain A, domain 2"/>
    <property type="match status" value="1"/>
</dbReference>
<dbReference type="Pfam" id="PF10369">
    <property type="entry name" value="ALS_ss_C"/>
    <property type="match status" value="1"/>
</dbReference>
<dbReference type="UniPathway" id="UPA00047">
    <property type="reaction ID" value="UER00055"/>
</dbReference>
<dbReference type="SUPFAM" id="SSF55021">
    <property type="entry name" value="ACT-like"/>
    <property type="match status" value="2"/>
</dbReference>
<dbReference type="PANTHER" id="PTHR30239">
    <property type="entry name" value="ACETOLACTATE SYNTHASE SMALL SUBUNIT"/>
    <property type="match status" value="1"/>
</dbReference>
<comment type="catalytic activity">
    <reaction evidence="2 3">
        <text>2 pyruvate + H(+) = (2S)-2-acetolactate + CO2</text>
        <dbReference type="Rhea" id="RHEA:25249"/>
        <dbReference type="ChEBI" id="CHEBI:15361"/>
        <dbReference type="ChEBI" id="CHEBI:15378"/>
        <dbReference type="ChEBI" id="CHEBI:16526"/>
        <dbReference type="ChEBI" id="CHEBI:58476"/>
        <dbReference type="EC" id="2.2.1.6"/>
    </reaction>
</comment>
<dbReference type="GO" id="GO:1990610">
    <property type="term" value="F:acetolactate synthase regulator activity"/>
    <property type="evidence" value="ECO:0007669"/>
    <property type="project" value="UniProtKB-UniRule"/>
</dbReference>
<dbReference type="GO" id="GO:0009099">
    <property type="term" value="P:L-valine biosynthetic process"/>
    <property type="evidence" value="ECO:0007669"/>
    <property type="project" value="UniProtKB-UniRule"/>
</dbReference>
<dbReference type="AlphaFoldDB" id="A0A238Z693"/>
<organism evidence="5 6">
    <name type="scientific">Humidesulfovibrio mexicanus</name>
    <dbReference type="NCBI Taxonomy" id="147047"/>
    <lineage>
        <taxon>Bacteria</taxon>
        <taxon>Pseudomonadati</taxon>
        <taxon>Thermodesulfobacteriota</taxon>
        <taxon>Desulfovibrionia</taxon>
        <taxon>Desulfovibrionales</taxon>
        <taxon>Desulfovibrionaceae</taxon>
        <taxon>Humidesulfovibrio</taxon>
    </lineage>
</organism>
<gene>
    <name evidence="5" type="ORF">SAMN04488503_1250</name>
</gene>
<dbReference type="Proteomes" id="UP000198324">
    <property type="component" value="Unassembled WGS sequence"/>
</dbReference>
<sequence length="162" mass="17863">MKHTISALVANRSGVLAEMAEEFKRRGLNIRSISSGETENPDVSRMVICFETPDDQPGDTGDIVDAVDRMAFVIQVDDLSRREFVDRELVLLKVRRNGESLSQLMQILEVFRAGVVGLGEGSITVELSGDAERVEGLIRMLEPFGILSMARTGKIALKRGDE</sequence>
<dbReference type="NCBIfam" id="NF008864">
    <property type="entry name" value="PRK11895.1"/>
    <property type="match status" value="1"/>
</dbReference>
<protein>
    <recommendedName>
        <fullName evidence="3">Acetolactate synthase small subunit</fullName>
        <shortName evidence="3">AHAS</shortName>
        <shortName evidence="3">ALS</shortName>
        <ecNumber evidence="3">2.2.1.6</ecNumber>
    </recommendedName>
    <alternativeName>
        <fullName evidence="3">Acetohydroxy-acid synthase small subunit</fullName>
    </alternativeName>
</protein>
<evidence type="ECO:0000313" key="5">
    <source>
        <dbReference type="EMBL" id="SNR78323.1"/>
    </source>
</evidence>
<evidence type="ECO:0000256" key="3">
    <source>
        <dbReference type="RuleBase" id="RU368092"/>
    </source>
</evidence>
<dbReference type="InterPro" id="IPR004789">
    <property type="entry name" value="Acetalactate_synth_ssu"/>
</dbReference>
<feature type="domain" description="ACT" evidence="4">
    <location>
        <begin position="4"/>
        <end position="81"/>
    </location>
</feature>
<dbReference type="GO" id="GO:0009097">
    <property type="term" value="P:isoleucine biosynthetic process"/>
    <property type="evidence" value="ECO:0007669"/>
    <property type="project" value="UniProtKB-UniRule"/>
</dbReference>
<dbReference type="PROSITE" id="PS51671">
    <property type="entry name" value="ACT"/>
    <property type="match status" value="1"/>
</dbReference>
<proteinExistence type="inferred from homology"/>
<dbReference type="NCBIfam" id="TIGR00119">
    <property type="entry name" value="acolac_sm"/>
    <property type="match status" value="1"/>
</dbReference>
<dbReference type="PANTHER" id="PTHR30239:SF0">
    <property type="entry name" value="ACETOLACTATE SYNTHASE SMALL SUBUNIT 1, CHLOROPLASTIC"/>
    <property type="match status" value="1"/>
</dbReference>
<dbReference type="InterPro" id="IPR054480">
    <property type="entry name" value="AHAS_small-like_ACT"/>
</dbReference>
<dbReference type="OrthoDB" id="9787365at2"/>
<evidence type="ECO:0000256" key="2">
    <source>
        <dbReference type="ARBA" id="ARBA00048670"/>
    </source>
</evidence>
<dbReference type="GO" id="GO:0005829">
    <property type="term" value="C:cytosol"/>
    <property type="evidence" value="ECO:0007669"/>
    <property type="project" value="TreeGrafter"/>
</dbReference>
<evidence type="ECO:0000256" key="1">
    <source>
        <dbReference type="ARBA" id="ARBA00011744"/>
    </source>
</evidence>
<dbReference type="UniPathway" id="UPA00049">
    <property type="reaction ID" value="UER00059"/>
</dbReference>
<comment type="subunit">
    <text evidence="1 3">Dimer of large and small chains.</text>
</comment>
<evidence type="ECO:0000259" key="4">
    <source>
        <dbReference type="PROSITE" id="PS51671"/>
    </source>
</evidence>
<dbReference type="InterPro" id="IPR002912">
    <property type="entry name" value="ACT_dom"/>
</dbReference>
<keyword evidence="6" id="KW-1185">Reference proteome</keyword>
<evidence type="ECO:0000313" key="6">
    <source>
        <dbReference type="Proteomes" id="UP000198324"/>
    </source>
</evidence>
<comment type="function">
    <text evidence="3">Catalyzes the conversion of 2 pyruvate molecules into acetolactate in the first common step of the biosynthetic pathway of the branched-amino acids such as leucine, isoleucine, and valine.</text>
</comment>
<dbReference type="InterPro" id="IPR019455">
    <property type="entry name" value="Acetolactate_synth_ssu_C"/>
</dbReference>
<dbReference type="RefSeq" id="WP_089272817.1">
    <property type="nucleotide sequence ID" value="NZ_FZOC01000002.1"/>
</dbReference>
<dbReference type="EC" id="2.2.1.6" evidence="3"/>
<dbReference type="Gene3D" id="3.30.70.260">
    <property type="match status" value="1"/>
</dbReference>
<name>A0A238Z693_9BACT</name>